<keyword evidence="3" id="KW-1185">Reference proteome</keyword>
<reference evidence="2" key="1">
    <citation type="journal article" date="2020" name="Phytopathology">
        <title>Genome sequence and comparative analysis of Colletotrichum gloeosporioides isolated from Liriodendron leaves.</title>
        <authorList>
            <person name="Fu F.F."/>
            <person name="Hao Z."/>
            <person name="Wang P."/>
            <person name="Lu Y."/>
            <person name="Xue L.J."/>
            <person name="Wei G."/>
            <person name="Tian Y."/>
            <person name="Baishi H."/>
            <person name="Xu H."/>
            <person name="Shi J."/>
            <person name="Cheng T."/>
            <person name="Wang G."/>
            <person name="Yi Y."/>
            <person name="Chen J."/>
        </authorList>
    </citation>
    <scope>NUCLEOTIDE SEQUENCE</scope>
    <source>
        <strain evidence="2">Lc1</strain>
    </source>
</reference>
<dbReference type="EMBL" id="WVTB01000027">
    <property type="protein sequence ID" value="KAF3807827.1"/>
    <property type="molecule type" value="Genomic_DNA"/>
</dbReference>
<evidence type="ECO:0000259" key="1">
    <source>
        <dbReference type="Pfam" id="PF06985"/>
    </source>
</evidence>
<dbReference type="InterPro" id="IPR010730">
    <property type="entry name" value="HET"/>
</dbReference>
<dbReference type="InterPro" id="IPR052895">
    <property type="entry name" value="HetReg/Transcr_Mod"/>
</dbReference>
<dbReference type="PANTHER" id="PTHR24148:SF64">
    <property type="entry name" value="HETEROKARYON INCOMPATIBILITY DOMAIN-CONTAINING PROTEIN"/>
    <property type="match status" value="1"/>
</dbReference>
<dbReference type="AlphaFoldDB" id="A0A8H4FMQ6"/>
<proteinExistence type="predicted"/>
<dbReference type="Proteomes" id="UP000613401">
    <property type="component" value="Unassembled WGS sequence"/>
</dbReference>
<dbReference type="RefSeq" id="XP_045266986.1">
    <property type="nucleotide sequence ID" value="XM_045407541.1"/>
</dbReference>
<dbReference type="Pfam" id="PF06985">
    <property type="entry name" value="HET"/>
    <property type="match status" value="1"/>
</dbReference>
<organism evidence="2 3">
    <name type="scientific">Colletotrichum gloeosporioides</name>
    <name type="common">Anthracnose fungus</name>
    <name type="synonym">Glomerella cingulata</name>
    <dbReference type="NCBI Taxonomy" id="474922"/>
    <lineage>
        <taxon>Eukaryota</taxon>
        <taxon>Fungi</taxon>
        <taxon>Dikarya</taxon>
        <taxon>Ascomycota</taxon>
        <taxon>Pezizomycotina</taxon>
        <taxon>Sordariomycetes</taxon>
        <taxon>Hypocreomycetidae</taxon>
        <taxon>Glomerellales</taxon>
        <taxon>Glomerellaceae</taxon>
        <taxon>Colletotrichum</taxon>
        <taxon>Colletotrichum gloeosporioides species complex</taxon>
    </lineage>
</organism>
<dbReference type="GeneID" id="69014705"/>
<reference evidence="2" key="2">
    <citation type="submission" date="2020-03" db="EMBL/GenBank/DDBJ databases">
        <authorList>
            <person name="Fu F.-F."/>
            <person name="Chen J."/>
        </authorList>
    </citation>
    <scope>NUCLEOTIDE SEQUENCE</scope>
    <source>
        <strain evidence="2">Lc1</strain>
    </source>
</reference>
<name>A0A8H4FMQ6_COLGL</name>
<accession>A0A8H4FMQ6</accession>
<comment type="caution">
    <text evidence="2">The sequence shown here is derived from an EMBL/GenBank/DDBJ whole genome shotgun (WGS) entry which is preliminary data.</text>
</comment>
<feature type="domain" description="Heterokaryon incompatibility" evidence="1">
    <location>
        <begin position="46"/>
        <end position="202"/>
    </location>
</feature>
<evidence type="ECO:0000313" key="2">
    <source>
        <dbReference type="EMBL" id="KAF3807827.1"/>
    </source>
</evidence>
<sequence length="647" mass="73665">MKRTQYRYQPLRKNDTIRLLILDPGKGSDPLTGRLTEECPDSAGSYDALSYVWADPGPSSSAYEILIRDESSKPGFLKLKGGAIFAALRQLRLPDRSRRIWADQCCINQDDTVERSQQVQFMNTIYRDAAHVLVWLGLDTEKQAAPAFSLVRELDERLKTFIGDSPHGSDTFDLERSVRQNWKALKALTGRAWFKRGWIVQEIGTCTPATMLWGDTTMDWELLASVCERLKCYHHLRSTLSINTSDISFLFRRFTEPDENTHHANRYNFVYELQRARHLRFSDDRDRVFAFLGHFSTHSLHPLSLGPVTIAADYTKTVEQTYINLAVQILRANPDAACILLAAVQHPRRLSWDANLKKRAPSRHSLPSCHETPIQAELAMEAWRWDKYTLPSWVPDWRWSEGIILAEPICPHRAHGDSTTSLEIVEPNGLMLKIHGVEVDNVEVCSQALLAEDFYNKTMRNQSPTLIEWLWKDICGKTHFSLDEKYLNDQTAFFAFMQTLSNGCVQAAGHECRPYHEIPDHVWLENAARYVVATLGASGEVSEEIWRLGTGAELEGDHEKWSRWGASASEGRTFAKTEMGYYVLGPTALEVGDVVCVLFGSKVPFCLRPMGRRYLFVGECYAHGLMKGEAMAMLARDELHEKVFDIV</sequence>
<protein>
    <recommendedName>
        <fullName evidence="1">Heterokaryon incompatibility domain-containing protein</fullName>
    </recommendedName>
</protein>
<dbReference type="PANTHER" id="PTHR24148">
    <property type="entry name" value="ANKYRIN REPEAT DOMAIN-CONTAINING PROTEIN 39 HOMOLOG-RELATED"/>
    <property type="match status" value="1"/>
</dbReference>
<gene>
    <name evidence="2" type="ORF">GCG54_00007561</name>
</gene>
<evidence type="ECO:0000313" key="3">
    <source>
        <dbReference type="Proteomes" id="UP000613401"/>
    </source>
</evidence>
<dbReference type="Pfam" id="PF26639">
    <property type="entry name" value="Het-6_barrel"/>
    <property type="match status" value="1"/>
</dbReference>